<dbReference type="Pfam" id="PF19663">
    <property type="entry name" value="DUF6166"/>
    <property type="match status" value="1"/>
</dbReference>
<dbReference type="AlphaFoldDB" id="A0A0F9RSH0"/>
<proteinExistence type="predicted"/>
<gene>
    <name evidence="1" type="ORF">LCGC14_0608900</name>
</gene>
<organism evidence="1">
    <name type="scientific">marine sediment metagenome</name>
    <dbReference type="NCBI Taxonomy" id="412755"/>
    <lineage>
        <taxon>unclassified sequences</taxon>
        <taxon>metagenomes</taxon>
        <taxon>ecological metagenomes</taxon>
    </lineage>
</organism>
<dbReference type="InterPro" id="IPR046164">
    <property type="entry name" value="DUF6166"/>
</dbReference>
<comment type="caution">
    <text evidence="1">The sequence shown here is derived from an EMBL/GenBank/DDBJ whole genome shotgun (WGS) entry which is preliminary data.</text>
</comment>
<accession>A0A0F9RSH0</accession>
<reference evidence="1" key="1">
    <citation type="journal article" date="2015" name="Nature">
        <title>Complex archaea that bridge the gap between prokaryotes and eukaryotes.</title>
        <authorList>
            <person name="Spang A."/>
            <person name="Saw J.H."/>
            <person name="Jorgensen S.L."/>
            <person name="Zaremba-Niedzwiedzka K."/>
            <person name="Martijn J."/>
            <person name="Lind A.E."/>
            <person name="van Eijk R."/>
            <person name="Schleper C."/>
            <person name="Guy L."/>
            <person name="Ettema T.J."/>
        </authorList>
    </citation>
    <scope>NUCLEOTIDE SEQUENCE</scope>
</reference>
<protein>
    <submittedName>
        <fullName evidence="1">Uncharacterized protein</fullName>
    </submittedName>
</protein>
<name>A0A0F9RSH0_9ZZZZ</name>
<dbReference type="EMBL" id="LAZR01001004">
    <property type="protein sequence ID" value="KKN52772.1"/>
    <property type="molecule type" value="Genomic_DNA"/>
</dbReference>
<evidence type="ECO:0000313" key="1">
    <source>
        <dbReference type="EMBL" id="KKN52772.1"/>
    </source>
</evidence>
<sequence length="88" mass="10057">MKHKLKGNYEREREVWLDGERLDPKPSQKYHNHSPDGFNWGYLGSGCAQLALAIMLKLTGEAVGYQMFKEKVIAGLPQGESFEIEFEL</sequence>